<dbReference type="GO" id="GO:0004239">
    <property type="term" value="F:initiator methionyl aminopeptidase activity"/>
    <property type="evidence" value="ECO:0007669"/>
    <property type="project" value="UniProtKB-UniRule"/>
</dbReference>
<evidence type="ECO:0000256" key="3">
    <source>
        <dbReference type="ARBA" id="ARBA00022670"/>
    </source>
</evidence>
<dbReference type="InterPro" id="IPR036005">
    <property type="entry name" value="Creatinase/aminopeptidase-like"/>
</dbReference>
<comment type="similarity">
    <text evidence="6">Belongs to the peptidase M24A family. Methionine aminopeptidase type 1 subfamily.</text>
</comment>
<dbReference type="PANTHER" id="PTHR43330">
    <property type="entry name" value="METHIONINE AMINOPEPTIDASE"/>
    <property type="match status" value="1"/>
</dbReference>
<dbReference type="EMBL" id="RAWB01000017">
    <property type="protein sequence ID" value="RKH67398.1"/>
    <property type="molecule type" value="Genomic_DNA"/>
</dbReference>
<feature type="binding site" evidence="6">
    <location>
        <position position="101"/>
    </location>
    <ligand>
        <name>a divalent metal cation</name>
        <dbReference type="ChEBI" id="CHEBI:60240"/>
        <label>1</label>
    </ligand>
</feature>
<protein>
    <recommendedName>
        <fullName evidence="6 7">Methionine aminopeptidase</fullName>
        <shortName evidence="6">MAP</shortName>
        <shortName evidence="6">MetAP</shortName>
        <ecNumber evidence="6 7">3.4.11.18</ecNumber>
    </recommendedName>
    <alternativeName>
        <fullName evidence="6">Peptidase M</fullName>
    </alternativeName>
</protein>
<dbReference type="GO" id="GO:0005829">
    <property type="term" value="C:cytosol"/>
    <property type="evidence" value="ECO:0007669"/>
    <property type="project" value="TreeGrafter"/>
</dbReference>
<name>A0A3A8QHI1_9BACT</name>
<comment type="function">
    <text evidence="1 6">Removes the N-terminal methionine from nascent proteins. The N-terminal methionine is often cleaved when the second residue in the primary sequence is small and uncharged (Met-Ala-, Cys, Gly, Pro, Ser, Thr, or Val). Requires deformylation of the N(alpha)-formylated initiator methionine before it can be hydrolyzed.</text>
</comment>
<dbReference type="PROSITE" id="PS00680">
    <property type="entry name" value="MAP_1"/>
    <property type="match status" value="1"/>
</dbReference>
<feature type="binding site" evidence="6">
    <location>
        <position position="239"/>
    </location>
    <ligand>
        <name>a divalent metal cation</name>
        <dbReference type="ChEBI" id="CHEBI:60240"/>
        <label>1</label>
    </ligand>
</feature>
<evidence type="ECO:0000313" key="9">
    <source>
        <dbReference type="EMBL" id="RKH67398.1"/>
    </source>
</evidence>
<feature type="binding site" evidence="6">
    <location>
        <position position="208"/>
    </location>
    <ligand>
        <name>a divalent metal cation</name>
        <dbReference type="ChEBI" id="CHEBI:60240"/>
        <label>2</label>
        <note>catalytic</note>
    </ligand>
</feature>
<keyword evidence="2 6" id="KW-0031">Aminopeptidase</keyword>
<comment type="cofactor">
    <cofactor evidence="6">
        <name>Co(2+)</name>
        <dbReference type="ChEBI" id="CHEBI:48828"/>
    </cofactor>
    <cofactor evidence="6">
        <name>Zn(2+)</name>
        <dbReference type="ChEBI" id="CHEBI:29105"/>
    </cofactor>
    <cofactor evidence="6">
        <name>Mn(2+)</name>
        <dbReference type="ChEBI" id="CHEBI:29035"/>
    </cofactor>
    <cofactor evidence="6">
        <name>Fe(2+)</name>
        <dbReference type="ChEBI" id="CHEBI:29033"/>
    </cofactor>
    <text evidence="6">Binds 2 divalent metal cations per subunit. Has a high-affinity and a low affinity metal-binding site. The true nature of the physiological cofactor is under debate. The enzyme is active with cobalt, zinc, manganese or divalent iron ions. Most likely, methionine aminopeptidases function as mononuclear Fe(2+)-metalloproteases under physiological conditions, and the catalytically relevant metal-binding site has been assigned to the histidine-containing high-affinity site.</text>
</comment>
<organism evidence="9 10">
    <name type="scientific">Corallococcus llansteffanensis</name>
    <dbReference type="NCBI Taxonomy" id="2316731"/>
    <lineage>
        <taxon>Bacteria</taxon>
        <taxon>Pseudomonadati</taxon>
        <taxon>Myxococcota</taxon>
        <taxon>Myxococcia</taxon>
        <taxon>Myxococcales</taxon>
        <taxon>Cystobacterineae</taxon>
        <taxon>Myxococcaceae</taxon>
        <taxon>Corallococcus</taxon>
    </lineage>
</organism>
<sequence>MSISLKSAEEVAKMRRVGLIVADVLDAVEEACRAGVSTWELNEIANGVMTKAGARSAFLGYAPHGLPPYPGVICSSVNEVVVHGIPSKDVILKEGDIIGIDFACYKDNFCADSARTLGIGAISDEARKLIEVTRASLDRAIAQCVHGNRLEDIGHAVQSHVEKHGFSVVTSFSGHGIGHAMHEAPSVPNYGSPGQGMKLKRGMVLAIEPMVNAGTEDVEVLDDGWTAVTRDRKLSAHVEHSVAITGDGPVVLTRR</sequence>
<evidence type="ECO:0000256" key="2">
    <source>
        <dbReference type="ARBA" id="ARBA00022438"/>
    </source>
</evidence>
<dbReference type="PANTHER" id="PTHR43330:SF27">
    <property type="entry name" value="METHIONINE AMINOPEPTIDASE"/>
    <property type="match status" value="1"/>
</dbReference>
<dbReference type="InterPro" id="IPR002467">
    <property type="entry name" value="Pept_M24A_MAP1"/>
</dbReference>
<comment type="catalytic activity">
    <reaction evidence="6 7">
        <text>Release of N-terminal amino acids, preferentially methionine, from peptides and arylamides.</text>
        <dbReference type="EC" id="3.4.11.18"/>
    </reaction>
</comment>
<keyword evidence="3 6" id="KW-0645">Protease</keyword>
<feature type="binding site" evidence="6">
    <location>
        <position position="239"/>
    </location>
    <ligand>
        <name>a divalent metal cation</name>
        <dbReference type="ChEBI" id="CHEBI:60240"/>
        <label>2</label>
        <note>catalytic</note>
    </ligand>
</feature>
<accession>A0A3A8QHI1</accession>
<dbReference type="GO" id="GO:0046872">
    <property type="term" value="F:metal ion binding"/>
    <property type="evidence" value="ECO:0007669"/>
    <property type="project" value="UniProtKB-UniRule"/>
</dbReference>
<dbReference type="AlphaFoldDB" id="A0A3A8QHI1"/>
<gene>
    <name evidence="6 9" type="primary">map</name>
    <name evidence="9" type="ORF">D7V93_03095</name>
</gene>
<keyword evidence="10" id="KW-1185">Reference proteome</keyword>
<proteinExistence type="inferred from homology"/>
<dbReference type="GO" id="GO:0070006">
    <property type="term" value="F:metalloaminopeptidase activity"/>
    <property type="evidence" value="ECO:0007669"/>
    <property type="project" value="UniProtKB-UniRule"/>
</dbReference>
<evidence type="ECO:0000256" key="6">
    <source>
        <dbReference type="HAMAP-Rule" id="MF_01974"/>
    </source>
</evidence>
<reference evidence="10" key="1">
    <citation type="submission" date="2018-09" db="EMBL/GenBank/DDBJ databases">
        <authorList>
            <person name="Livingstone P.G."/>
            <person name="Whitworth D.E."/>
        </authorList>
    </citation>
    <scope>NUCLEOTIDE SEQUENCE [LARGE SCALE GENOMIC DNA]</scope>
    <source>
        <strain evidence="10">CA051B</strain>
    </source>
</reference>
<dbReference type="Pfam" id="PF00557">
    <property type="entry name" value="Peptidase_M24"/>
    <property type="match status" value="1"/>
</dbReference>
<dbReference type="NCBIfam" id="TIGR00500">
    <property type="entry name" value="met_pdase_I"/>
    <property type="match status" value="1"/>
</dbReference>
<evidence type="ECO:0000259" key="8">
    <source>
        <dbReference type="Pfam" id="PF00557"/>
    </source>
</evidence>
<dbReference type="InterPro" id="IPR001714">
    <property type="entry name" value="Pept_M24_MAP"/>
</dbReference>
<dbReference type="InterPro" id="IPR000994">
    <property type="entry name" value="Pept_M24"/>
</dbReference>
<dbReference type="PRINTS" id="PR00599">
    <property type="entry name" value="MAPEPTIDASE"/>
</dbReference>
<dbReference type="Gene3D" id="3.90.230.10">
    <property type="entry name" value="Creatinase/methionine aminopeptidase superfamily"/>
    <property type="match status" value="1"/>
</dbReference>
<feature type="binding site" evidence="6">
    <location>
        <position position="182"/>
    </location>
    <ligand>
        <name>substrate</name>
    </ligand>
</feature>
<feature type="binding site" evidence="6">
    <location>
        <position position="175"/>
    </location>
    <ligand>
        <name>a divalent metal cation</name>
        <dbReference type="ChEBI" id="CHEBI:60240"/>
        <label>2</label>
        <note>catalytic</note>
    </ligand>
</feature>
<dbReference type="GO" id="GO:0006508">
    <property type="term" value="P:proteolysis"/>
    <property type="evidence" value="ECO:0007669"/>
    <property type="project" value="UniProtKB-KW"/>
</dbReference>
<keyword evidence="4 6" id="KW-0479">Metal-binding</keyword>
<evidence type="ECO:0000256" key="1">
    <source>
        <dbReference type="ARBA" id="ARBA00002521"/>
    </source>
</evidence>
<dbReference type="HAMAP" id="MF_01974">
    <property type="entry name" value="MetAP_1"/>
    <property type="match status" value="1"/>
</dbReference>
<evidence type="ECO:0000313" key="10">
    <source>
        <dbReference type="Proteomes" id="UP000272888"/>
    </source>
</evidence>
<dbReference type="CDD" id="cd01086">
    <property type="entry name" value="MetAP1"/>
    <property type="match status" value="1"/>
</dbReference>
<dbReference type="SUPFAM" id="SSF55920">
    <property type="entry name" value="Creatinase/aminopeptidase"/>
    <property type="match status" value="1"/>
</dbReference>
<comment type="caution">
    <text evidence="9">The sequence shown here is derived from an EMBL/GenBank/DDBJ whole genome shotgun (WGS) entry which is preliminary data.</text>
</comment>
<evidence type="ECO:0000256" key="4">
    <source>
        <dbReference type="ARBA" id="ARBA00022723"/>
    </source>
</evidence>
<comment type="subunit">
    <text evidence="6">Monomer.</text>
</comment>
<dbReference type="EC" id="3.4.11.18" evidence="6 7"/>
<dbReference type="Proteomes" id="UP000272888">
    <property type="component" value="Unassembled WGS sequence"/>
</dbReference>
<feature type="binding site" evidence="6">
    <location>
        <position position="112"/>
    </location>
    <ligand>
        <name>a divalent metal cation</name>
        <dbReference type="ChEBI" id="CHEBI:60240"/>
        <label>1</label>
    </ligand>
</feature>
<evidence type="ECO:0000256" key="5">
    <source>
        <dbReference type="ARBA" id="ARBA00022801"/>
    </source>
</evidence>
<feature type="domain" description="Peptidase M24" evidence="8">
    <location>
        <begin position="13"/>
        <end position="245"/>
    </location>
</feature>
<feature type="binding site" evidence="6">
    <location>
        <position position="83"/>
    </location>
    <ligand>
        <name>substrate</name>
    </ligand>
</feature>
<keyword evidence="5 6" id="KW-0378">Hydrolase</keyword>
<evidence type="ECO:0000256" key="7">
    <source>
        <dbReference type="RuleBase" id="RU003653"/>
    </source>
</evidence>
<feature type="binding site" evidence="6">
    <location>
        <position position="112"/>
    </location>
    <ligand>
        <name>a divalent metal cation</name>
        <dbReference type="ChEBI" id="CHEBI:60240"/>
        <label>2</label>
        <note>catalytic</note>
    </ligand>
</feature>